<dbReference type="RefSeq" id="WP_022287888.1">
    <property type="nucleotide sequence ID" value="NZ_JAOQJZ010000006.1"/>
</dbReference>
<keyword evidence="1" id="KW-1133">Transmembrane helix</keyword>
<evidence type="ECO:0000256" key="1">
    <source>
        <dbReference type="SAM" id="Phobius"/>
    </source>
</evidence>
<organism evidence="2 3">
    <name type="scientific">Hominimerdicola aceti</name>
    <dbReference type="NCBI Taxonomy" id="2981726"/>
    <lineage>
        <taxon>Bacteria</taxon>
        <taxon>Bacillati</taxon>
        <taxon>Bacillota</taxon>
        <taxon>Clostridia</taxon>
        <taxon>Eubacteriales</taxon>
        <taxon>Oscillospiraceae</taxon>
        <taxon>Hominimerdicola</taxon>
    </lineage>
</organism>
<feature type="transmembrane region" description="Helical" evidence="1">
    <location>
        <begin position="21"/>
        <end position="39"/>
    </location>
</feature>
<proteinExistence type="predicted"/>
<accession>A0AAE3LHQ6</accession>
<dbReference type="EMBL" id="JAOQJZ010000006">
    <property type="protein sequence ID" value="MCU6705705.1"/>
    <property type="molecule type" value="Genomic_DNA"/>
</dbReference>
<evidence type="ECO:0000313" key="3">
    <source>
        <dbReference type="Proteomes" id="UP001208131"/>
    </source>
</evidence>
<dbReference type="AlphaFoldDB" id="A0AAE3LHQ6"/>
<feature type="transmembrane region" description="Helical" evidence="1">
    <location>
        <begin position="45"/>
        <end position="63"/>
    </location>
</feature>
<protein>
    <submittedName>
        <fullName evidence="2">Uncharacterized protein</fullName>
    </submittedName>
</protein>
<keyword evidence="3" id="KW-1185">Reference proteome</keyword>
<comment type="caution">
    <text evidence="2">The sequence shown here is derived from an EMBL/GenBank/DDBJ whole genome shotgun (WGS) entry which is preliminary data.</text>
</comment>
<reference evidence="2 3" key="1">
    <citation type="journal article" date="2021" name="ISME Commun">
        <title>Automated analysis of genomic sequences facilitates high-throughput and comprehensive description of bacteria.</title>
        <authorList>
            <person name="Hitch T.C.A."/>
        </authorList>
    </citation>
    <scope>NUCLEOTIDE SEQUENCE [LARGE SCALE GENOMIC DNA]</scope>
    <source>
        <strain evidence="2 3">Sanger_31</strain>
    </source>
</reference>
<gene>
    <name evidence="2" type="ORF">OCV57_07190</name>
</gene>
<keyword evidence="1" id="KW-0812">Transmembrane</keyword>
<keyword evidence="1" id="KW-0472">Membrane</keyword>
<evidence type="ECO:0000313" key="2">
    <source>
        <dbReference type="EMBL" id="MCU6705705.1"/>
    </source>
</evidence>
<name>A0AAE3LHQ6_9FIRM</name>
<sequence length="93" mass="10620">MIWIIMMNVFIVAAGAGGDRWLMKTIMRMVLFFLFVAVAERNMGAVFAAGIVFTAAWAALSLFEAETKKKRHANKVRQCRVRENINRTIQIEQ</sequence>
<dbReference type="Proteomes" id="UP001208131">
    <property type="component" value="Unassembled WGS sequence"/>
</dbReference>